<feature type="transmembrane region" description="Helical" evidence="1">
    <location>
        <begin position="331"/>
        <end position="349"/>
    </location>
</feature>
<evidence type="ECO:0000313" key="3">
    <source>
        <dbReference type="Proteomes" id="UP000185427"/>
    </source>
</evidence>
<feature type="transmembrane region" description="Helical" evidence="1">
    <location>
        <begin position="219"/>
        <end position="235"/>
    </location>
</feature>
<accession>A0A1L7GWL4</accession>
<gene>
    <name evidence="2" type="ORF">BUW47_07995</name>
</gene>
<dbReference type="Proteomes" id="UP000185427">
    <property type="component" value="Chromosome"/>
</dbReference>
<evidence type="ECO:0000256" key="1">
    <source>
        <dbReference type="SAM" id="Phobius"/>
    </source>
</evidence>
<feature type="transmembrane region" description="Helical" evidence="1">
    <location>
        <begin position="117"/>
        <end position="136"/>
    </location>
</feature>
<sequence>MVVLVTKVIIFLVVGSISTIQLVLNAKVRKLKLYDYVIVILLTGYTLYLLFKLGSHPDLFLDEGNGMYDSWSLAKYGVDSNLIHLPVYLESFAGQGQSVLYAYLAIPFFKIFGYKIFAFRLVILITSIVTILVLRYTLEKITLSSKQIFFIMLVVCSSPWLLMVSRWGMDCNIAPFPIVLGSCLIYLGTLNGKLIRQTFLYLLGVIILCLSAYGYNVAWFFLPIVLLIMMITLIGKKKINLYQIFLCVIAALVELTPIIIFAVRSNIPSLNKTVQILFWTSPKLQSGRAGASFISFRGNIIKNIFENLYAGANMFLHGSDSLAWNSVPGYGAYYAFALPFFLMGLYVIIKRRKIYDWFILANLIAVIPTLMIVIPNYNHWIFLHFPVLLTIAIGVNLVTQRVREIVPVMIVTYAISLGMFIPAYFNQAGTGWIIQSANVLKTLETNNYKKVYFTSSQGDFLLMVRDFLPVSPYKYQATKDHPYSKTILAVSSKYDNFETLTPETKVKSNSLILVDQSLLPQVQGMLGKDKYQKTVTINNIKYNVYYHA</sequence>
<protein>
    <submittedName>
        <fullName evidence="2">Uncharacterized protein</fullName>
    </submittedName>
</protein>
<reference evidence="2 3" key="1">
    <citation type="submission" date="2016-12" db="EMBL/GenBank/DDBJ databases">
        <title>Complete Genome Sequence of Lactobacillus fermentum Strain SNUV175, a Probiotic for Treatment of Bacterial Vaginosis.</title>
        <authorList>
            <person name="Lee S."/>
            <person name="You H.J."/>
            <person name="Kwon B."/>
            <person name="Ko G."/>
        </authorList>
    </citation>
    <scope>NUCLEOTIDE SEQUENCE [LARGE SCALE GENOMIC DNA]</scope>
    <source>
        <strain evidence="2 3">SNUV175</strain>
    </source>
</reference>
<organism evidence="2 3">
    <name type="scientific">Limosilactobacillus fermentum</name>
    <name type="common">Lactobacillus fermentum</name>
    <dbReference type="NCBI Taxonomy" id="1613"/>
    <lineage>
        <taxon>Bacteria</taxon>
        <taxon>Bacillati</taxon>
        <taxon>Bacillota</taxon>
        <taxon>Bacilli</taxon>
        <taxon>Lactobacillales</taxon>
        <taxon>Lactobacillaceae</taxon>
        <taxon>Limosilactobacillus</taxon>
    </lineage>
</organism>
<keyword evidence="1" id="KW-0472">Membrane</keyword>
<feature type="transmembrane region" description="Helical" evidence="1">
    <location>
        <begin position="354"/>
        <end position="374"/>
    </location>
</feature>
<feature type="transmembrane region" description="Helical" evidence="1">
    <location>
        <begin position="173"/>
        <end position="191"/>
    </location>
</feature>
<feature type="transmembrane region" description="Helical" evidence="1">
    <location>
        <begin position="380"/>
        <end position="398"/>
    </location>
</feature>
<feature type="transmembrane region" description="Helical" evidence="1">
    <location>
        <begin position="148"/>
        <end position="167"/>
    </location>
</feature>
<keyword evidence="1" id="KW-0812">Transmembrane</keyword>
<evidence type="ECO:0000313" key="2">
    <source>
        <dbReference type="EMBL" id="APU46357.1"/>
    </source>
</evidence>
<name>A0A1L7GWL4_LIMFE</name>
<dbReference type="RefSeq" id="WP_075667531.1">
    <property type="nucleotide sequence ID" value="NZ_CP019030.1"/>
</dbReference>
<feature type="transmembrane region" description="Helical" evidence="1">
    <location>
        <begin position="242"/>
        <end position="263"/>
    </location>
</feature>
<keyword evidence="1" id="KW-1133">Transmembrane helix</keyword>
<feature type="transmembrane region" description="Helical" evidence="1">
    <location>
        <begin position="33"/>
        <end position="51"/>
    </location>
</feature>
<dbReference type="OrthoDB" id="974040at2"/>
<dbReference type="EMBL" id="CP019030">
    <property type="protein sequence ID" value="APU46357.1"/>
    <property type="molecule type" value="Genomic_DNA"/>
</dbReference>
<feature type="transmembrane region" description="Helical" evidence="1">
    <location>
        <begin position="405"/>
        <end position="425"/>
    </location>
</feature>
<proteinExistence type="predicted"/>
<dbReference type="AlphaFoldDB" id="A0A1L7GWL4"/>
<feature type="transmembrane region" description="Helical" evidence="1">
    <location>
        <begin position="6"/>
        <end position="26"/>
    </location>
</feature>